<dbReference type="GO" id="GO:0006412">
    <property type="term" value="P:translation"/>
    <property type="evidence" value="ECO:0007669"/>
    <property type="project" value="TreeGrafter"/>
</dbReference>
<dbReference type="STRING" id="1423750.FC89_GL001579"/>
<organism evidence="7 8">
    <name type="scientific">Liquorilactobacillus ghanensis DSM 18630</name>
    <dbReference type="NCBI Taxonomy" id="1423750"/>
    <lineage>
        <taxon>Bacteria</taxon>
        <taxon>Bacillati</taxon>
        <taxon>Bacillota</taxon>
        <taxon>Bacilli</taxon>
        <taxon>Lactobacillales</taxon>
        <taxon>Lactobacillaceae</taxon>
        <taxon>Liquorilactobacillus</taxon>
    </lineage>
</organism>
<keyword evidence="3 4" id="KW-0342">GTP-binding</keyword>
<gene>
    <name evidence="7" type="ORF">FC89_GL001579</name>
</gene>
<dbReference type="GO" id="GO:0005525">
    <property type="term" value="F:GTP binding"/>
    <property type="evidence" value="ECO:0007669"/>
    <property type="project" value="UniProtKB-KW"/>
</dbReference>
<keyword evidence="4" id="KW-0963">Cytoplasm</keyword>
<keyword evidence="8" id="KW-1185">Reference proteome</keyword>
<dbReference type="AlphaFoldDB" id="A0A0R1VR51"/>
<dbReference type="Gene3D" id="3.40.50.300">
    <property type="entry name" value="P-loop containing nucleotide triphosphate hydrolases"/>
    <property type="match status" value="1"/>
</dbReference>
<feature type="domain" description="CP-type G" evidence="6">
    <location>
        <begin position="12"/>
        <end position="178"/>
    </location>
</feature>
<dbReference type="Pfam" id="PF01926">
    <property type="entry name" value="MMR_HSR1"/>
    <property type="match status" value="1"/>
</dbReference>
<dbReference type="PATRIC" id="fig|1423750.3.peg.1622"/>
<dbReference type="CDD" id="cd01856">
    <property type="entry name" value="YlqF"/>
    <property type="match status" value="1"/>
</dbReference>
<feature type="binding site" evidence="5">
    <location>
        <begin position="87"/>
        <end position="88"/>
    </location>
    <ligand>
        <name>GTP</name>
        <dbReference type="ChEBI" id="CHEBI:37565"/>
    </ligand>
</feature>
<protein>
    <recommendedName>
        <fullName evidence="1 4">Ribosome biogenesis GTPase A</fullName>
    </recommendedName>
</protein>
<comment type="caution">
    <text evidence="7">The sequence shown here is derived from an EMBL/GenBank/DDBJ whole genome shotgun (WGS) entry which is preliminary data.</text>
</comment>
<dbReference type="InterPro" id="IPR027417">
    <property type="entry name" value="P-loop_NTPase"/>
</dbReference>
<name>A0A0R1VR51_9LACO</name>
<dbReference type="SUPFAM" id="SSF52540">
    <property type="entry name" value="P-loop containing nucleoside triphosphate hydrolases"/>
    <property type="match status" value="1"/>
</dbReference>
<evidence type="ECO:0000256" key="1">
    <source>
        <dbReference type="ARBA" id="ARBA00014898"/>
    </source>
</evidence>
<dbReference type="InterPro" id="IPR006073">
    <property type="entry name" value="GTP-bd"/>
</dbReference>
<evidence type="ECO:0000256" key="2">
    <source>
        <dbReference type="ARBA" id="ARBA00022741"/>
    </source>
</evidence>
<keyword evidence="2 4" id="KW-0547">Nucleotide-binding</keyword>
<proteinExistence type="inferred from homology"/>
<comment type="subcellular location">
    <subcellularLocation>
        <location evidence="4">Cytoplasm</location>
    </subcellularLocation>
</comment>
<comment type="similarity">
    <text evidence="4">Belongs to the TRAFAC class YlqF/YawG GTPase family. MTG1 subfamily.</text>
</comment>
<reference evidence="7 8" key="1">
    <citation type="journal article" date="2015" name="Genome Announc.">
        <title>Expanding the biotechnology potential of lactobacilli through comparative genomics of 213 strains and associated genera.</title>
        <authorList>
            <person name="Sun Z."/>
            <person name="Harris H.M."/>
            <person name="McCann A."/>
            <person name="Guo C."/>
            <person name="Argimon S."/>
            <person name="Zhang W."/>
            <person name="Yang X."/>
            <person name="Jeffery I.B."/>
            <person name="Cooney J.C."/>
            <person name="Kagawa T.F."/>
            <person name="Liu W."/>
            <person name="Song Y."/>
            <person name="Salvetti E."/>
            <person name="Wrobel A."/>
            <person name="Rasinkangas P."/>
            <person name="Parkhill J."/>
            <person name="Rea M.C."/>
            <person name="O'Sullivan O."/>
            <person name="Ritari J."/>
            <person name="Douillard F.P."/>
            <person name="Paul Ross R."/>
            <person name="Yang R."/>
            <person name="Briner A.E."/>
            <person name="Felis G.E."/>
            <person name="de Vos W.M."/>
            <person name="Barrangou R."/>
            <person name="Klaenhammer T.R."/>
            <person name="Caufield P.W."/>
            <person name="Cui Y."/>
            <person name="Zhang H."/>
            <person name="O'Toole P.W."/>
        </authorList>
    </citation>
    <scope>NUCLEOTIDE SEQUENCE [LARGE SCALE GENOMIC DNA]</scope>
    <source>
        <strain evidence="7 8">DSM 18630</strain>
    </source>
</reference>
<dbReference type="OrthoDB" id="9779790at2"/>
<evidence type="ECO:0000259" key="6">
    <source>
        <dbReference type="PROSITE" id="PS51721"/>
    </source>
</evidence>
<dbReference type="Proteomes" id="UP000051451">
    <property type="component" value="Unassembled WGS sequence"/>
</dbReference>
<dbReference type="RefSeq" id="WP_057870526.1">
    <property type="nucleotide sequence ID" value="NZ_AZGB01000001.1"/>
</dbReference>
<dbReference type="PANTHER" id="PTHR45782">
    <property type="entry name" value="MITOCHONDRIAL RIBOSOME-ASSOCIATED GTPASE 1"/>
    <property type="match status" value="1"/>
</dbReference>
<dbReference type="EMBL" id="AZGB01000001">
    <property type="protein sequence ID" value="KRM08241.1"/>
    <property type="molecule type" value="Genomic_DNA"/>
</dbReference>
<evidence type="ECO:0000256" key="3">
    <source>
        <dbReference type="ARBA" id="ARBA00023134"/>
    </source>
</evidence>
<evidence type="ECO:0000256" key="5">
    <source>
        <dbReference type="PIRSR" id="PIRSR006230-1"/>
    </source>
</evidence>
<dbReference type="GO" id="GO:0003924">
    <property type="term" value="F:GTPase activity"/>
    <property type="evidence" value="ECO:0007669"/>
    <property type="project" value="TreeGrafter"/>
</dbReference>
<dbReference type="InterPro" id="IPR019991">
    <property type="entry name" value="GTP-bd_ribosome_bgen"/>
</dbReference>
<evidence type="ECO:0000313" key="8">
    <source>
        <dbReference type="Proteomes" id="UP000051451"/>
    </source>
</evidence>
<dbReference type="PANTHER" id="PTHR45782:SF4">
    <property type="entry name" value="MITOCHONDRIAL RIBOSOME-ASSOCIATED GTPASE 1"/>
    <property type="match status" value="1"/>
</dbReference>
<dbReference type="PIRSF" id="PIRSF006230">
    <property type="entry name" value="MG442"/>
    <property type="match status" value="1"/>
</dbReference>
<sequence>MNKIQWYPGHMAKAIRQIKENLKMVDLVLELADARLPESSRNPLVQELLVNKPKLLLLTKKDLADTSETQKWVNHFQAQQQAVLAVNSLHERTSVIEKKIQQVLADKTARQKQRGIKQQRLRVMCLGIPNVGKSTLLNQLVGKKAAQTGNRPGVTKAQQWLKVGKTLDLLDTPGILWPKFEDPLVGQKLALTGAIKDTLFAADDIALFALEFFKNKHPQQLLERYHLTAADLQLELPDLLLLITKKIGMRDDYERASQRIIFDCRQGKLGRYTLDQVPISAKKSAEKNEK</sequence>
<dbReference type="Gene3D" id="1.10.1580.10">
    <property type="match status" value="1"/>
</dbReference>
<dbReference type="InterPro" id="IPR030378">
    <property type="entry name" value="G_CP_dom"/>
</dbReference>
<feature type="binding site" evidence="5">
    <location>
        <begin position="130"/>
        <end position="135"/>
    </location>
    <ligand>
        <name>GTP</name>
        <dbReference type="ChEBI" id="CHEBI:37565"/>
    </ligand>
</feature>
<dbReference type="InterPro" id="IPR023179">
    <property type="entry name" value="GTP-bd_ortho_bundle_sf"/>
</dbReference>
<feature type="binding site" evidence="5">
    <location>
        <position position="174"/>
    </location>
    <ligand>
        <name>GTP</name>
        <dbReference type="ChEBI" id="CHEBI:37565"/>
    </ligand>
</feature>
<dbReference type="PROSITE" id="PS51721">
    <property type="entry name" value="G_CP"/>
    <property type="match status" value="1"/>
</dbReference>
<evidence type="ECO:0000313" key="7">
    <source>
        <dbReference type="EMBL" id="KRM08241.1"/>
    </source>
</evidence>
<dbReference type="GeneID" id="98317778"/>
<accession>A0A0R1VR51</accession>
<dbReference type="NCBIfam" id="TIGR03596">
    <property type="entry name" value="GTPase_YlqF"/>
    <property type="match status" value="1"/>
</dbReference>
<comment type="function">
    <text evidence="4">Required for a late step of 50S ribosomal subunit assembly. Has GTPase activity.</text>
</comment>
<dbReference type="FunFam" id="3.40.50.300:FF:000590">
    <property type="entry name" value="Ribosome biogenesis GTPase A"/>
    <property type="match status" value="1"/>
</dbReference>
<dbReference type="InterPro" id="IPR016478">
    <property type="entry name" value="GTPase_MTG1"/>
</dbReference>
<dbReference type="GO" id="GO:0005737">
    <property type="term" value="C:cytoplasm"/>
    <property type="evidence" value="ECO:0007669"/>
    <property type="project" value="UniProtKB-SubCell"/>
</dbReference>
<evidence type="ECO:0000256" key="4">
    <source>
        <dbReference type="PIRNR" id="PIRNR006230"/>
    </source>
</evidence>